<evidence type="ECO:0000313" key="2">
    <source>
        <dbReference type="EMBL" id="KAG2648132.1"/>
    </source>
</evidence>
<comment type="caution">
    <text evidence="2">The sequence shown here is derived from an EMBL/GenBank/DDBJ whole genome shotgun (WGS) entry which is preliminary data.</text>
</comment>
<dbReference type="AlphaFoldDB" id="A0A8T0WH60"/>
<reference evidence="2" key="1">
    <citation type="submission" date="2020-05" db="EMBL/GenBank/DDBJ databases">
        <title>WGS assembly of Panicum virgatum.</title>
        <authorList>
            <person name="Lovell J.T."/>
            <person name="Jenkins J."/>
            <person name="Shu S."/>
            <person name="Juenger T.E."/>
            <person name="Schmutz J."/>
        </authorList>
    </citation>
    <scope>NUCLEOTIDE SEQUENCE</scope>
    <source>
        <strain evidence="2">AP13</strain>
    </source>
</reference>
<name>A0A8T0WH60_PANVG</name>
<organism evidence="2 3">
    <name type="scientific">Panicum virgatum</name>
    <name type="common">Blackwell switchgrass</name>
    <dbReference type="NCBI Taxonomy" id="38727"/>
    <lineage>
        <taxon>Eukaryota</taxon>
        <taxon>Viridiplantae</taxon>
        <taxon>Streptophyta</taxon>
        <taxon>Embryophyta</taxon>
        <taxon>Tracheophyta</taxon>
        <taxon>Spermatophyta</taxon>
        <taxon>Magnoliopsida</taxon>
        <taxon>Liliopsida</taxon>
        <taxon>Poales</taxon>
        <taxon>Poaceae</taxon>
        <taxon>PACMAD clade</taxon>
        <taxon>Panicoideae</taxon>
        <taxon>Panicodae</taxon>
        <taxon>Paniceae</taxon>
        <taxon>Panicinae</taxon>
        <taxon>Panicum</taxon>
        <taxon>Panicum sect. Hiantes</taxon>
    </lineage>
</organism>
<feature type="region of interest" description="Disordered" evidence="1">
    <location>
        <begin position="81"/>
        <end position="121"/>
    </location>
</feature>
<protein>
    <submittedName>
        <fullName evidence="2">Uncharacterized protein</fullName>
    </submittedName>
</protein>
<feature type="compositionally biased region" description="Polar residues" evidence="1">
    <location>
        <begin position="95"/>
        <end position="108"/>
    </location>
</feature>
<evidence type="ECO:0000313" key="3">
    <source>
        <dbReference type="Proteomes" id="UP000823388"/>
    </source>
</evidence>
<gene>
    <name evidence="2" type="ORF">PVAP13_1NG048200</name>
</gene>
<accession>A0A8T0WH60</accession>
<evidence type="ECO:0000256" key="1">
    <source>
        <dbReference type="SAM" id="MobiDB-lite"/>
    </source>
</evidence>
<keyword evidence="3" id="KW-1185">Reference proteome</keyword>
<dbReference type="Proteomes" id="UP000823388">
    <property type="component" value="Chromosome 1N"/>
</dbReference>
<dbReference type="EMBL" id="CM029038">
    <property type="protein sequence ID" value="KAG2648132.1"/>
    <property type="molecule type" value="Genomic_DNA"/>
</dbReference>
<proteinExistence type="predicted"/>
<sequence>MLLCSQDCSAAFLRARTAAWPADLQPRPRWPAEVPIVGCGGACPVGRRSHAAEHGSTASELRECDGASLAQLLLARGSAASGAAARPLWRGSPGTAPTRTRWRSSSVQAPAAPQLVHATRGGQIEVTAADRDQVEVVAASPSR</sequence>